<dbReference type="OrthoDB" id="40564at2759"/>
<dbReference type="PROSITE" id="PS50280">
    <property type="entry name" value="SET"/>
    <property type="match status" value="2"/>
</dbReference>
<dbReference type="Pfam" id="PF00856">
    <property type="entry name" value="SET"/>
    <property type="match status" value="1"/>
</dbReference>
<protein>
    <recommendedName>
        <fullName evidence="2">SET domain-containing protein</fullName>
    </recommendedName>
</protein>
<evidence type="ECO:0000256" key="1">
    <source>
        <dbReference type="SAM" id="MobiDB-lite"/>
    </source>
</evidence>
<sequence>FDLRPSPKQHAEDEERTRRTRTHAAGRRVQIIVEGRAVRAFAYYNGVGGMSRGLSGGRRRTLAWDGGSALSPEPSLFSALPQNLLDTPRSTRLMLFGWTDCVRPNASKKKNKSKTTRDRRSAHGCESESESSNPCLLYLAESTIPGAGLGMFAGKDFNEGELVGRVGDPAFPTGTKQLTWRQFDASILRSQQSQRVSLLSLVDQDWHNSPEGASVTRHNWDYHWPLGMDEEGEDVSATVTGFGAAPNCHFRLLNVDEHGAVYDGAGLDRYTSPGAGAFTPWFNRSSTAANDIDAGSELFVDYGTNWFISREEDMGLVPVTESYEGAQSFLKEYGVLLVGSNHPNDLVEDKMALTDEAQKDLWQVIKTFPYASRARQALPADHNDAVKAIYGDIKSIEVENSIRPVDFLDKHGKCVDNIEPGISSIPHAGRGAFATRFIPKDGLVAPAPLVHIVDKNTVKLYNERLSDNGVQSKVVRDESEVIGQQLILNYCFGHPNSTVILFPYSSNVAYINHHPTEFNARLRWAKNFDFFHNEGWLNKSTDFLEENWRSGLMLEFVALRDINPGEEVLIDYGKEWQLAWEEHVKGWEPTSPEQDFNNLTHWTKQMDQPNGKDGYVRAEMLDQDRETPLRTVHEQKDDAYPHSVEVKCSVNANHRDAYLFFPRTIPFYTRDWDEEVDTGEHIERYEIHEDYEEELDFEEEDIEHGYMYTLEFEVRKEVGDEAFSERHEITNAPRKALSFANRDYTSDVFLKKAFRHEMILPDEVFPEAWKNLK</sequence>
<dbReference type="Gene3D" id="2.170.270.10">
    <property type="entry name" value="SET domain"/>
    <property type="match status" value="2"/>
</dbReference>
<feature type="region of interest" description="Disordered" evidence="1">
    <location>
        <begin position="1"/>
        <end position="23"/>
    </location>
</feature>
<dbReference type="SUPFAM" id="SSF82199">
    <property type="entry name" value="SET domain"/>
    <property type="match status" value="2"/>
</dbReference>
<feature type="non-terminal residue" evidence="3">
    <location>
        <position position="1"/>
    </location>
</feature>
<dbReference type="Proteomes" id="UP000266841">
    <property type="component" value="Unassembled WGS sequence"/>
</dbReference>
<evidence type="ECO:0000259" key="2">
    <source>
        <dbReference type="PROSITE" id="PS50280"/>
    </source>
</evidence>
<organism evidence="3 4">
    <name type="scientific">Thalassiosira oceanica</name>
    <name type="common">Marine diatom</name>
    <dbReference type="NCBI Taxonomy" id="159749"/>
    <lineage>
        <taxon>Eukaryota</taxon>
        <taxon>Sar</taxon>
        <taxon>Stramenopiles</taxon>
        <taxon>Ochrophyta</taxon>
        <taxon>Bacillariophyta</taxon>
        <taxon>Coscinodiscophyceae</taxon>
        <taxon>Thalassiosirophycidae</taxon>
        <taxon>Thalassiosirales</taxon>
        <taxon>Thalassiosiraceae</taxon>
        <taxon>Thalassiosira</taxon>
    </lineage>
</organism>
<gene>
    <name evidence="3" type="ORF">THAOC_14806</name>
</gene>
<dbReference type="EMBL" id="AGNL01017235">
    <property type="protein sequence ID" value="EJK64453.1"/>
    <property type="molecule type" value="Genomic_DNA"/>
</dbReference>
<evidence type="ECO:0000313" key="4">
    <source>
        <dbReference type="Proteomes" id="UP000266841"/>
    </source>
</evidence>
<evidence type="ECO:0000313" key="3">
    <source>
        <dbReference type="EMBL" id="EJK64453.1"/>
    </source>
</evidence>
<feature type="region of interest" description="Disordered" evidence="1">
    <location>
        <begin position="106"/>
        <end position="130"/>
    </location>
</feature>
<comment type="caution">
    <text evidence="3">The sequence shown here is derived from an EMBL/GenBank/DDBJ whole genome shotgun (WGS) entry which is preliminary data.</text>
</comment>
<dbReference type="InterPro" id="IPR001214">
    <property type="entry name" value="SET_dom"/>
</dbReference>
<dbReference type="OMA" id="FRHEMIL"/>
<feature type="compositionally biased region" description="Basic and acidic residues" evidence="1">
    <location>
        <begin position="115"/>
        <end position="126"/>
    </location>
</feature>
<dbReference type="InterPro" id="IPR046341">
    <property type="entry name" value="SET_dom_sf"/>
</dbReference>
<feature type="domain" description="SET" evidence="2">
    <location>
        <begin position="416"/>
        <end position="573"/>
    </location>
</feature>
<reference evidence="3 4" key="1">
    <citation type="journal article" date="2012" name="Genome Biol.">
        <title>Genome and low-iron response of an oceanic diatom adapted to chronic iron limitation.</title>
        <authorList>
            <person name="Lommer M."/>
            <person name="Specht M."/>
            <person name="Roy A.S."/>
            <person name="Kraemer L."/>
            <person name="Andreson R."/>
            <person name="Gutowska M.A."/>
            <person name="Wolf J."/>
            <person name="Bergner S.V."/>
            <person name="Schilhabel M.B."/>
            <person name="Klostermeier U.C."/>
            <person name="Beiko R.G."/>
            <person name="Rosenstiel P."/>
            <person name="Hippler M."/>
            <person name="Laroche J."/>
        </authorList>
    </citation>
    <scope>NUCLEOTIDE SEQUENCE [LARGE SCALE GENOMIC DNA]</scope>
    <source>
        <strain evidence="3 4">CCMP1005</strain>
    </source>
</reference>
<name>K0SE89_THAOC</name>
<dbReference type="AlphaFoldDB" id="K0SE89"/>
<dbReference type="eggNOG" id="ENOG502SHTT">
    <property type="taxonomic scope" value="Eukaryota"/>
</dbReference>
<keyword evidence="4" id="KW-1185">Reference proteome</keyword>
<feature type="compositionally biased region" description="Basic and acidic residues" evidence="1">
    <location>
        <begin position="1"/>
        <end position="17"/>
    </location>
</feature>
<proteinExistence type="predicted"/>
<accession>K0SE89</accession>
<feature type="domain" description="SET" evidence="2">
    <location>
        <begin position="135"/>
        <end position="303"/>
    </location>
</feature>